<dbReference type="RefSeq" id="WP_043406082.1">
    <property type="nucleotide sequence ID" value="NZ_CP092427.2"/>
</dbReference>
<dbReference type="EMBL" id="CP092427">
    <property type="protein sequence ID" value="ULP38002.1"/>
    <property type="molecule type" value="Genomic_DNA"/>
</dbReference>
<evidence type="ECO:0000313" key="2">
    <source>
        <dbReference type="Proteomes" id="UP001055159"/>
    </source>
</evidence>
<keyword evidence="2" id="KW-1185">Reference proteome</keyword>
<dbReference type="Proteomes" id="UP001055159">
    <property type="component" value="Chromosome"/>
</dbReference>
<organism evidence="1 2">
    <name type="scientific">Mycolicibacterium rufum</name>
    <dbReference type="NCBI Taxonomy" id="318424"/>
    <lineage>
        <taxon>Bacteria</taxon>
        <taxon>Bacillati</taxon>
        <taxon>Actinomycetota</taxon>
        <taxon>Actinomycetes</taxon>
        <taxon>Mycobacteriales</taxon>
        <taxon>Mycobacteriaceae</taxon>
        <taxon>Mycolicibacterium</taxon>
    </lineage>
</organism>
<dbReference type="InterPro" id="IPR045392">
    <property type="entry name" value="DUF6519"/>
</dbReference>
<accession>A0ABY3UL20</accession>
<evidence type="ECO:0000313" key="1">
    <source>
        <dbReference type="EMBL" id="ULP38002.1"/>
    </source>
</evidence>
<gene>
    <name evidence="1" type="ORF">MJO55_06120</name>
</gene>
<proteinExistence type="predicted"/>
<name>A0ABY3UL20_9MYCO</name>
<dbReference type="Pfam" id="PF20129">
    <property type="entry name" value="DUF6519"/>
    <property type="match status" value="2"/>
</dbReference>
<reference evidence="1" key="1">
    <citation type="submission" date="2022-08" db="EMBL/GenBank/DDBJ databases">
        <title>Whole genome sequencing of non-tuberculosis mycobacteria type-strains.</title>
        <authorList>
            <person name="Igarashi Y."/>
            <person name="Osugi A."/>
            <person name="Mitarai S."/>
        </authorList>
    </citation>
    <scope>NUCLEOTIDE SEQUENCE</scope>
    <source>
        <strain evidence="1">JCM 16372</strain>
    </source>
</reference>
<protein>
    <submittedName>
        <fullName evidence="1">DUF4815 domain-containing protein</fullName>
    </submittedName>
</protein>
<sequence length="464" mass="50866">MHADITRDTFDRARHFTSVRYQQGRLPLDADLNEASAILRYQLRTMMADFLGHIAVPDGAAGFQIATVKPGPTITDVTISPGRAYVDGILIENENEVTYTTQPDGYLDPDNPDDAVPDTVPFAVYLRVWERLITAWQDPAIREIALGDPGPDTAARSKVVWQVGLLPLDGDGSDGAKQFDAAVAEFNPAAGLLAARARRPLDYDKDPCHLPPEAKFRGPENQLYRVEVHSGGPAWNPDAEPDGHGLRGATFTWSRENGSVVLPIRSVKGATVVLSSLGRDNKLGLEIGDWVEITDDAAASRIADDHPLTETRWWSPLHQIAAIDYEDRSITLTEEVTDDTGSRPQLHPLVRRWDHVSPTLYDSNRVNVAADGALPLMEGMWIALEDGVEVQFRLPTDADPAGAYRGGNYWMIPARTVTGDAEWPQGPAGPSFEPPEGIEYHYALLGTVKANSIADKPKKFKPLT</sequence>